<dbReference type="PANTHER" id="PTHR38097:SF2">
    <property type="entry name" value="DNA-BINDING PROTEIN STPA"/>
    <property type="match status" value="1"/>
</dbReference>
<evidence type="ECO:0000256" key="1">
    <source>
        <dbReference type="ARBA" id="ARBA00004453"/>
    </source>
</evidence>
<dbReference type="PANTHER" id="PTHR38097">
    <property type="match status" value="1"/>
</dbReference>
<organism evidence="6 7">
    <name type="scientific">Paraburkholderia panacisoli</name>
    <dbReference type="NCBI Taxonomy" id="2603818"/>
    <lineage>
        <taxon>Bacteria</taxon>
        <taxon>Pseudomonadati</taxon>
        <taxon>Pseudomonadota</taxon>
        <taxon>Betaproteobacteria</taxon>
        <taxon>Burkholderiales</taxon>
        <taxon>Burkholderiaceae</taxon>
        <taxon>Paraburkholderia</taxon>
    </lineage>
</organism>
<evidence type="ECO:0000256" key="4">
    <source>
        <dbReference type="ARBA" id="ARBA00023125"/>
    </source>
</evidence>
<reference evidence="6 7" key="1">
    <citation type="submission" date="2019-08" db="EMBL/GenBank/DDBJ databases">
        <title>Paraburkholderia sp. DCY113.</title>
        <authorList>
            <person name="Kang J."/>
        </authorList>
    </citation>
    <scope>NUCLEOTIDE SEQUENCE [LARGE SCALE GENOMIC DNA]</scope>
    <source>
        <strain evidence="6 7">DCY113</strain>
    </source>
</reference>
<proteinExistence type="inferred from homology"/>
<sequence>MPIFDRESGIGMTTNKKARVEALRQRLTKVQAKIDKEEAKERAAALATIHALMDEHSLTIADVRQPARKRIAANPKVAAKRKVEAKYRDPATGKTWSGRGLAPLWIRDKKRERFLIAE</sequence>
<dbReference type="GO" id="GO:0003677">
    <property type="term" value="F:DNA binding"/>
    <property type="evidence" value="ECO:0007669"/>
    <property type="project" value="UniProtKB-KW"/>
</dbReference>
<name>A0A5B0G8X6_9BURK</name>
<comment type="similarity">
    <text evidence="2">Belongs to the histone-like protein H-NS family.</text>
</comment>
<protein>
    <submittedName>
        <fullName evidence="6">H-NS histone family protein</fullName>
    </submittedName>
</protein>
<comment type="subcellular location">
    <subcellularLocation>
        <location evidence="1">Cytoplasm</location>
        <location evidence="1">Nucleoid</location>
    </subcellularLocation>
</comment>
<keyword evidence="4" id="KW-0238">DNA-binding</keyword>
<dbReference type="AlphaFoldDB" id="A0A5B0G8X6"/>
<evidence type="ECO:0000259" key="5">
    <source>
        <dbReference type="SMART" id="SM00528"/>
    </source>
</evidence>
<evidence type="ECO:0000256" key="3">
    <source>
        <dbReference type="ARBA" id="ARBA00022490"/>
    </source>
</evidence>
<dbReference type="Pfam" id="PF00816">
    <property type="entry name" value="Histone_HNS"/>
    <property type="match status" value="1"/>
</dbReference>
<gene>
    <name evidence="6" type="ORF">FVF58_41275</name>
</gene>
<dbReference type="EMBL" id="VTUZ01000047">
    <property type="protein sequence ID" value="KAA0999712.1"/>
    <property type="molecule type" value="Genomic_DNA"/>
</dbReference>
<dbReference type="InterPro" id="IPR027444">
    <property type="entry name" value="H-NS_C_dom"/>
</dbReference>
<evidence type="ECO:0000313" key="6">
    <source>
        <dbReference type="EMBL" id="KAA0999712.1"/>
    </source>
</evidence>
<dbReference type="SMART" id="SM00528">
    <property type="entry name" value="HNS"/>
    <property type="match status" value="1"/>
</dbReference>
<dbReference type="GO" id="GO:0009295">
    <property type="term" value="C:nucleoid"/>
    <property type="evidence" value="ECO:0007669"/>
    <property type="project" value="UniProtKB-SubCell"/>
</dbReference>
<feature type="domain" description="DNA-binding protein H-NS-like C-terminal" evidence="5">
    <location>
        <begin position="77"/>
        <end position="116"/>
    </location>
</feature>
<dbReference type="Gene3D" id="4.10.430.30">
    <property type="match status" value="1"/>
</dbReference>
<evidence type="ECO:0000313" key="7">
    <source>
        <dbReference type="Proteomes" id="UP000325273"/>
    </source>
</evidence>
<dbReference type="Proteomes" id="UP000325273">
    <property type="component" value="Unassembled WGS sequence"/>
</dbReference>
<accession>A0A5B0G8X6</accession>
<keyword evidence="3" id="KW-0963">Cytoplasm</keyword>
<dbReference type="SUPFAM" id="SSF81273">
    <property type="entry name" value="H-NS histone-like proteins"/>
    <property type="match status" value="1"/>
</dbReference>
<keyword evidence="7" id="KW-1185">Reference proteome</keyword>
<comment type="caution">
    <text evidence="6">The sequence shown here is derived from an EMBL/GenBank/DDBJ whole genome shotgun (WGS) entry which is preliminary data.</text>
</comment>
<evidence type="ECO:0000256" key="2">
    <source>
        <dbReference type="ARBA" id="ARBA00010610"/>
    </source>
</evidence>